<dbReference type="AlphaFoldDB" id="A0A8J3RTJ0"/>
<gene>
    <name evidence="5" type="ORF">Plo01_75190</name>
</gene>
<dbReference type="InterPro" id="IPR036527">
    <property type="entry name" value="SCP2_sterol-bd_dom_sf"/>
</dbReference>
<dbReference type="SUPFAM" id="SSF46785">
    <property type="entry name" value="Winged helix' DNA-binding domain"/>
    <property type="match status" value="1"/>
</dbReference>
<evidence type="ECO:0000256" key="2">
    <source>
        <dbReference type="ARBA" id="ARBA00023125"/>
    </source>
</evidence>
<keyword evidence="6" id="KW-1185">Reference proteome</keyword>
<comment type="caution">
    <text evidence="5">The sequence shown here is derived from an EMBL/GenBank/DDBJ whole genome shotgun (WGS) entry which is preliminary data.</text>
</comment>
<organism evidence="5 6">
    <name type="scientific">Planobispora longispora</name>
    <dbReference type="NCBI Taxonomy" id="28887"/>
    <lineage>
        <taxon>Bacteria</taxon>
        <taxon>Bacillati</taxon>
        <taxon>Actinomycetota</taxon>
        <taxon>Actinomycetes</taxon>
        <taxon>Streptosporangiales</taxon>
        <taxon>Streptosporangiaceae</taxon>
        <taxon>Planobispora</taxon>
    </lineage>
</organism>
<dbReference type="PANTHER" id="PTHR33204">
    <property type="entry name" value="TRANSCRIPTIONAL REGULATOR, MARR FAMILY"/>
    <property type="match status" value="1"/>
</dbReference>
<reference evidence="5 6" key="1">
    <citation type="submission" date="2021-01" db="EMBL/GenBank/DDBJ databases">
        <title>Whole genome shotgun sequence of Planobispora longispora NBRC 13918.</title>
        <authorList>
            <person name="Komaki H."/>
            <person name="Tamura T."/>
        </authorList>
    </citation>
    <scope>NUCLEOTIDE SEQUENCE [LARGE SCALE GENOMIC DNA]</scope>
    <source>
        <strain evidence="5 6">NBRC 13918</strain>
    </source>
</reference>
<dbReference type="InterPro" id="IPR036390">
    <property type="entry name" value="WH_DNA-bd_sf"/>
</dbReference>
<evidence type="ECO:0000259" key="4">
    <source>
        <dbReference type="PROSITE" id="PS51118"/>
    </source>
</evidence>
<sequence length="216" mass="23467">MRSYNQYCSMARALDLVGDRWTLLIVRELLTQGPCRFSDLRRGLPGIASNLLADRLREMESAALIARHDQPPPAAATLIDLTDRGRDLVGVVRELTRWGAPLMIGPPDGDEFRVHWFALPLRHLCRDGAPGEPAVTVRVGDLYDGCDIIAEHGRVDVRPCAAGRRPDATITAPPQVLVALFAGQMPLPAARAQGLVVDGSAAALQRLLPDRGRTDA</sequence>
<dbReference type="Gene3D" id="1.10.10.10">
    <property type="entry name" value="Winged helix-like DNA-binding domain superfamily/Winged helix DNA-binding domain"/>
    <property type="match status" value="1"/>
</dbReference>
<dbReference type="RefSeq" id="WP_203895491.1">
    <property type="nucleotide sequence ID" value="NZ_BOOH01000068.1"/>
</dbReference>
<dbReference type="PANTHER" id="PTHR33204:SF18">
    <property type="entry name" value="TRANSCRIPTIONAL REGULATORY PROTEIN"/>
    <property type="match status" value="1"/>
</dbReference>
<feature type="domain" description="HTH hxlR-type" evidence="4">
    <location>
        <begin position="8"/>
        <end position="107"/>
    </location>
</feature>
<dbReference type="Pfam" id="PF01638">
    <property type="entry name" value="HxlR"/>
    <property type="match status" value="1"/>
</dbReference>
<protein>
    <submittedName>
        <fullName evidence="5">Transcriptional regulator</fullName>
    </submittedName>
</protein>
<dbReference type="SUPFAM" id="SSF55718">
    <property type="entry name" value="SCP-like"/>
    <property type="match status" value="1"/>
</dbReference>
<dbReference type="Gene3D" id="3.30.1050.10">
    <property type="entry name" value="SCP2 sterol-binding domain"/>
    <property type="match status" value="1"/>
</dbReference>
<evidence type="ECO:0000256" key="3">
    <source>
        <dbReference type="ARBA" id="ARBA00023163"/>
    </source>
</evidence>
<dbReference type="InterPro" id="IPR036388">
    <property type="entry name" value="WH-like_DNA-bd_sf"/>
</dbReference>
<keyword evidence="3" id="KW-0804">Transcription</keyword>
<keyword evidence="1" id="KW-0805">Transcription regulation</keyword>
<evidence type="ECO:0000313" key="6">
    <source>
        <dbReference type="Proteomes" id="UP000616724"/>
    </source>
</evidence>
<evidence type="ECO:0000313" key="5">
    <source>
        <dbReference type="EMBL" id="GIH81090.1"/>
    </source>
</evidence>
<dbReference type="Proteomes" id="UP000616724">
    <property type="component" value="Unassembled WGS sequence"/>
</dbReference>
<dbReference type="InterPro" id="IPR003033">
    <property type="entry name" value="SCP2_sterol-bd_dom"/>
</dbReference>
<dbReference type="PROSITE" id="PS51118">
    <property type="entry name" value="HTH_HXLR"/>
    <property type="match status" value="1"/>
</dbReference>
<dbReference type="EMBL" id="BOOH01000068">
    <property type="protein sequence ID" value="GIH81090.1"/>
    <property type="molecule type" value="Genomic_DNA"/>
</dbReference>
<evidence type="ECO:0000256" key="1">
    <source>
        <dbReference type="ARBA" id="ARBA00023015"/>
    </source>
</evidence>
<dbReference type="GO" id="GO:0003677">
    <property type="term" value="F:DNA binding"/>
    <property type="evidence" value="ECO:0007669"/>
    <property type="project" value="UniProtKB-KW"/>
</dbReference>
<proteinExistence type="predicted"/>
<accession>A0A8J3RTJ0</accession>
<keyword evidence="2" id="KW-0238">DNA-binding</keyword>
<dbReference type="InterPro" id="IPR002577">
    <property type="entry name" value="HTH_HxlR"/>
</dbReference>
<dbReference type="Pfam" id="PF02036">
    <property type="entry name" value="SCP2"/>
    <property type="match status" value="1"/>
</dbReference>
<name>A0A8J3RTJ0_9ACTN</name>